<protein>
    <submittedName>
        <fullName evidence="1">Uncharacterized protein</fullName>
    </submittedName>
</protein>
<accession>A0ACC1PS21</accession>
<sequence length="273" mass="30036">MSSPIHANTNSTVDGESRSAGLSVVIVGAGIGGLTSALFLRQQGHKVTILEQSRFANETGAAIHLAPNSNGLLRRLGIYAEEINANLMESITEYDIQNNLIRHIGLAEPNKLWQHPWHLVHRVHLHEELKRRAVSTDTPGIPVELRLRGRVTQVDSSSATVVLESGELVRGDVVIGADGVHSKTRAMVPGGDVRARSSGKSAFRFLISREKVLNDPKTAQLAKRDGELVIWYNIDRRVIMYPCDENRQLNFVCIHPSVEGGAKDNTDGKRYIC</sequence>
<evidence type="ECO:0000313" key="1">
    <source>
        <dbReference type="EMBL" id="KAJ2997956.1"/>
    </source>
</evidence>
<gene>
    <name evidence="1" type="ORF">NUW58_g489</name>
</gene>
<comment type="caution">
    <text evidence="1">The sequence shown here is derived from an EMBL/GenBank/DDBJ whole genome shotgun (WGS) entry which is preliminary data.</text>
</comment>
<dbReference type="Proteomes" id="UP001143856">
    <property type="component" value="Unassembled WGS sequence"/>
</dbReference>
<dbReference type="EMBL" id="JAPDGR010000041">
    <property type="protein sequence ID" value="KAJ2997956.1"/>
    <property type="molecule type" value="Genomic_DNA"/>
</dbReference>
<keyword evidence="2" id="KW-1185">Reference proteome</keyword>
<evidence type="ECO:0000313" key="2">
    <source>
        <dbReference type="Proteomes" id="UP001143856"/>
    </source>
</evidence>
<organism evidence="1 2">
    <name type="scientific">Xylaria curta</name>
    <dbReference type="NCBI Taxonomy" id="42375"/>
    <lineage>
        <taxon>Eukaryota</taxon>
        <taxon>Fungi</taxon>
        <taxon>Dikarya</taxon>
        <taxon>Ascomycota</taxon>
        <taxon>Pezizomycotina</taxon>
        <taxon>Sordariomycetes</taxon>
        <taxon>Xylariomycetidae</taxon>
        <taxon>Xylariales</taxon>
        <taxon>Xylariaceae</taxon>
        <taxon>Xylaria</taxon>
    </lineage>
</organism>
<name>A0ACC1PS21_9PEZI</name>
<reference evidence="1" key="1">
    <citation type="submission" date="2022-10" db="EMBL/GenBank/DDBJ databases">
        <title>Genome Sequence of Xylaria curta.</title>
        <authorList>
            <person name="Buettner E."/>
        </authorList>
    </citation>
    <scope>NUCLEOTIDE SEQUENCE</scope>
    <source>
        <strain evidence="1">Babe10</strain>
    </source>
</reference>
<proteinExistence type="predicted"/>